<gene>
    <name evidence="1" type="ORF">CTA1_6032</name>
</gene>
<keyword evidence="2" id="KW-1185">Reference proteome</keyword>
<dbReference type="OrthoDB" id="5397531at2759"/>
<evidence type="ECO:0000313" key="2">
    <source>
        <dbReference type="Proteomes" id="UP000310108"/>
    </source>
</evidence>
<protein>
    <submittedName>
        <fullName evidence="1">Uncharacterized protein</fullName>
    </submittedName>
</protein>
<name>A0A4U6XIF0_9PEZI</name>
<accession>A0A4U6XIF0</accession>
<dbReference type="AlphaFoldDB" id="A0A4U6XIF0"/>
<dbReference type="EMBL" id="PJEX01000165">
    <property type="protein sequence ID" value="TKW53857.1"/>
    <property type="molecule type" value="Genomic_DNA"/>
</dbReference>
<organism evidence="1 2">
    <name type="scientific">Colletotrichum tanaceti</name>
    <dbReference type="NCBI Taxonomy" id="1306861"/>
    <lineage>
        <taxon>Eukaryota</taxon>
        <taxon>Fungi</taxon>
        <taxon>Dikarya</taxon>
        <taxon>Ascomycota</taxon>
        <taxon>Pezizomycotina</taxon>
        <taxon>Sordariomycetes</taxon>
        <taxon>Hypocreomycetidae</taxon>
        <taxon>Glomerellales</taxon>
        <taxon>Glomerellaceae</taxon>
        <taxon>Colletotrichum</taxon>
        <taxon>Colletotrichum destructivum species complex</taxon>
    </lineage>
</organism>
<sequence length="62" mass="6601">MAHHGTTNATESYFLDEQDDIRHFDTKLFGVGTGEADEPFAAGARVRAGSPSDVGRGRCGMS</sequence>
<evidence type="ECO:0000313" key="1">
    <source>
        <dbReference type="EMBL" id="TKW53857.1"/>
    </source>
</evidence>
<dbReference type="Proteomes" id="UP000310108">
    <property type="component" value="Unassembled WGS sequence"/>
</dbReference>
<reference evidence="1 2" key="1">
    <citation type="journal article" date="2019" name="PLoS ONE">
        <title>Comparative genome analysis indicates high evolutionary potential of pathogenicity genes in Colletotrichum tanaceti.</title>
        <authorList>
            <person name="Lelwala R.V."/>
            <person name="Korhonen P.K."/>
            <person name="Young N.D."/>
            <person name="Scott J.B."/>
            <person name="Ades P.A."/>
            <person name="Gasser R.B."/>
            <person name="Taylor P.W.J."/>
        </authorList>
    </citation>
    <scope>NUCLEOTIDE SEQUENCE [LARGE SCALE GENOMIC DNA]</scope>
    <source>
        <strain evidence="1">BRIP57314</strain>
    </source>
</reference>
<comment type="caution">
    <text evidence="1">The sequence shown here is derived from an EMBL/GenBank/DDBJ whole genome shotgun (WGS) entry which is preliminary data.</text>
</comment>
<proteinExistence type="predicted"/>